<dbReference type="HOGENOM" id="CLU_083252_4_3_5"/>
<keyword evidence="3 9" id="KW-0645">Protease</keyword>
<comment type="caution">
    <text evidence="9">Lacks conserved residue(s) required for the propagation of feature annotation.</text>
</comment>
<sequence>MTGASRGNASRRTLGALMALAVLAIDQASKAWILYGLDLPRKGSVPVLPVLNFTMVWNHGVTFGILAGDDARLLLIAVAIAAIAGLSVWLWRTPSLLAALGLGAIIGGAAGNVISRIAYGAVVDFVDVHVGNLHWYVFNLADAAIDGGVAALIIESLFSRDRAGHLPPPAREDKEAP</sequence>
<dbReference type="Pfam" id="PF01252">
    <property type="entry name" value="Peptidase_A8"/>
    <property type="match status" value="1"/>
</dbReference>
<dbReference type="PANTHER" id="PTHR33695:SF1">
    <property type="entry name" value="LIPOPROTEIN SIGNAL PEPTIDASE"/>
    <property type="match status" value="1"/>
</dbReference>
<proteinExistence type="inferred from homology"/>
<keyword evidence="7 9" id="KW-1133">Transmembrane helix</keyword>
<keyword evidence="9" id="KW-0997">Cell inner membrane</keyword>
<dbReference type="UniPathway" id="UPA00665"/>
<evidence type="ECO:0000256" key="7">
    <source>
        <dbReference type="ARBA" id="ARBA00022989"/>
    </source>
</evidence>
<dbReference type="RefSeq" id="WP_007421835.1">
    <property type="nucleotide sequence ID" value="NC_009484.1"/>
</dbReference>
<keyword evidence="4 9" id="KW-0812">Transmembrane</keyword>
<accession>A5FW72</accession>
<evidence type="ECO:0000256" key="2">
    <source>
        <dbReference type="ARBA" id="ARBA00022475"/>
    </source>
</evidence>
<evidence type="ECO:0000313" key="12">
    <source>
        <dbReference type="Proteomes" id="UP000000245"/>
    </source>
</evidence>
<dbReference type="NCBIfam" id="TIGR00077">
    <property type="entry name" value="lspA"/>
    <property type="match status" value="1"/>
</dbReference>
<feature type="transmembrane region" description="Helical" evidence="9">
    <location>
        <begin position="97"/>
        <end position="115"/>
    </location>
</feature>
<keyword evidence="8 9" id="KW-0472">Membrane</keyword>
<comment type="pathway">
    <text evidence="9">Protein modification; lipoprotein biosynthesis (signal peptide cleavage).</text>
</comment>
<dbReference type="AlphaFoldDB" id="A5FW72"/>
<dbReference type="PRINTS" id="PR00781">
    <property type="entry name" value="LIPOSIGPTASE"/>
</dbReference>
<dbReference type="KEGG" id="acr:Acry_0632"/>
<dbReference type="PANTHER" id="PTHR33695">
    <property type="entry name" value="LIPOPROTEIN SIGNAL PEPTIDASE"/>
    <property type="match status" value="1"/>
</dbReference>
<keyword evidence="5 9" id="KW-0064">Aspartyl protease</keyword>
<dbReference type="EMBL" id="CP000697">
    <property type="protein sequence ID" value="ABQ29854.1"/>
    <property type="molecule type" value="Genomic_DNA"/>
</dbReference>
<protein>
    <recommendedName>
        <fullName evidence="9">Lipoprotein signal peptidase</fullName>
        <ecNumber evidence="9">3.4.23.36</ecNumber>
    </recommendedName>
    <alternativeName>
        <fullName evidence="9">Prolipoprotein signal peptidase</fullName>
    </alternativeName>
    <alternativeName>
        <fullName evidence="9">Signal peptidase II</fullName>
        <shortName evidence="9">SPase II</shortName>
    </alternativeName>
</protein>
<feature type="transmembrane region" description="Helical" evidence="9">
    <location>
        <begin position="47"/>
        <end position="66"/>
    </location>
</feature>
<comment type="similarity">
    <text evidence="1 9 10">Belongs to the peptidase A8 family.</text>
</comment>
<comment type="catalytic activity">
    <reaction evidence="9">
        <text>Release of signal peptides from bacterial membrane prolipoproteins. Hydrolyzes -Xaa-Yaa-Zaa-|-(S,diacylglyceryl)Cys-, in which Xaa is hydrophobic (preferably Leu), and Yaa (Ala or Ser) and Zaa (Gly or Ala) have small, neutral side chains.</text>
        <dbReference type="EC" id="3.4.23.36"/>
    </reaction>
</comment>
<evidence type="ECO:0000256" key="4">
    <source>
        <dbReference type="ARBA" id="ARBA00022692"/>
    </source>
</evidence>
<dbReference type="NCBIfam" id="NF011352">
    <property type="entry name" value="PRK14770.1"/>
    <property type="match status" value="1"/>
</dbReference>
<keyword evidence="2 9" id="KW-1003">Cell membrane</keyword>
<dbReference type="Proteomes" id="UP000000245">
    <property type="component" value="Chromosome"/>
</dbReference>
<organism evidence="11 12">
    <name type="scientific">Acidiphilium cryptum (strain JF-5)</name>
    <dbReference type="NCBI Taxonomy" id="349163"/>
    <lineage>
        <taxon>Bacteria</taxon>
        <taxon>Pseudomonadati</taxon>
        <taxon>Pseudomonadota</taxon>
        <taxon>Alphaproteobacteria</taxon>
        <taxon>Acetobacterales</taxon>
        <taxon>Acidocellaceae</taxon>
        <taxon>Acidiphilium</taxon>
    </lineage>
</organism>
<keyword evidence="6 9" id="KW-0378">Hydrolase</keyword>
<evidence type="ECO:0000256" key="6">
    <source>
        <dbReference type="ARBA" id="ARBA00022801"/>
    </source>
</evidence>
<dbReference type="EC" id="3.4.23.36" evidence="9"/>
<dbReference type="HAMAP" id="MF_00161">
    <property type="entry name" value="LspA"/>
    <property type="match status" value="1"/>
</dbReference>
<dbReference type="STRING" id="349163.Acry_0632"/>
<comment type="function">
    <text evidence="9">This protein specifically catalyzes the removal of signal peptides from prolipoproteins.</text>
</comment>
<evidence type="ECO:0000313" key="11">
    <source>
        <dbReference type="EMBL" id="ABQ29854.1"/>
    </source>
</evidence>
<dbReference type="GO" id="GO:0004190">
    <property type="term" value="F:aspartic-type endopeptidase activity"/>
    <property type="evidence" value="ECO:0007669"/>
    <property type="project" value="UniProtKB-UniRule"/>
</dbReference>
<evidence type="ECO:0000256" key="8">
    <source>
        <dbReference type="ARBA" id="ARBA00023136"/>
    </source>
</evidence>
<evidence type="ECO:0000256" key="5">
    <source>
        <dbReference type="ARBA" id="ARBA00022750"/>
    </source>
</evidence>
<dbReference type="InterPro" id="IPR001872">
    <property type="entry name" value="Peptidase_A8"/>
</dbReference>
<dbReference type="eggNOG" id="COG0597">
    <property type="taxonomic scope" value="Bacteria"/>
</dbReference>
<dbReference type="GO" id="GO:0005886">
    <property type="term" value="C:plasma membrane"/>
    <property type="evidence" value="ECO:0007669"/>
    <property type="project" value="UniProtKB-SubCell"/>
</dbReference>
<keyword evidence="12" id="KW-1185">Reference proteome</keyword>
<evidence type="ECO:0000256" key="10">
    <source>
        <dbReference type="RuleBase" id="RU004181"/>
    </source>
</evidence>
<evidence type="ECO:0000256" key="1">
    <source>
        <dbReference type="ARBA" id="ARBA00006139"/>
    </source>
</evidence>
<feature type="active site" evidence="9">
    <location>
        <position position="142"/>
    </location>
</feature>
<gene>
    <name evidence="9" type="primary">lspA</name>
    <name evidence="11" type="ordered locus">Acry_0632</name>
</gene>
<feature type="active site" evidence="9">
    <location>
        <position position="124"/>
    </location>
</feature>
<evidence type="ECO:0000256" key="9">
    <source>
        <dbReference type="HAMAP-Rule" id="MF_00161"/>
    </source>
</evidence>
<feature type="transmembrane region" description="Helical" evidence="9">
    <location>
        <begin position="73"/>
        <end position="91"/>
    </location>
</feature>
<name>A5FW72_ACICJ</name>
<reference evidence="11 12" key="1">
    <citation type="submission" date="2007-05" db="EMBL/GenBank/DDBJ databases">
        <title>Complete sequence of chromosome of Acidiphilium cryptum JF-5.</title>
        <authorList>
            <consortium name="US DOE Joint Genome Institute"/>
            <person name="Copeland A."/>
            <person name="Lucas S."/>
            <person name="Lapidus A."/>
            <person name="Barry K."/>
            <person name="Detter J.C."/>
            <person name="Glavina del Rio T."/>
            <person name="Hammon N."/>
            <person name="Israni S."/>
            <person name="Dalin E."/>
            <person name="Tice H."/>
            <person name="Pitluck S."/>
            <person name="Sims D."/>
            <person name="Brettin T."/>
            <person name="Bruce D."/>
            <person name="Han C."/>
            <person name="Schmutz J."/>
            <person name="Larimer F."/>
            <person name="Land M."/>
            <person name="Hauser L."/>
            <person name="Kyrpides N."/>
            <person name="Kim E."/>
            <person name="Magnuson T."/>
            <person name="Richardson P."/>
        </authorList>
    </citation>
    <scope>NUCLEOTIDE SEQUENCE [LARGE SCALE GENOMIC DNA]</scope>
    <source>
        <strain evidence="11 12">JF-5</strain>
    </source>
</reference>
<dbReference type="GO" id="GO:0006508">
    <property type="term" value="P:proteolysis"/>
    <property type="evidence" value="ECO:0007669"/>
    <property type="project" value="UniProtKB-KW"/>
</dbReference>
<comment type="subcellular location">
    <subcellularLocation>
        <location evidence="9">Cell inner membrane</location>
        <topology evidence="9">Multi-pass membrane protein</topology>
    </subcellularLocation>
</comment>
<evidence type="ECO:0000256" key="3">
    <source>
        <dbReference type="ARBA" id="ARBA00022670"/>
    </source>
</evidence>